<dbReference type="AlphaFoldDB" id="A0A915KJT9"/>
<proteinExistence type="predicted"/>
<evidence type="ECO:0000313" key="1">
    <source>
        <dbReference type="Proteomes" id="UP000887565"/>
    </source>
</evidence>
<organism evidence="1 2">
    <name type="scientific">Romanomermis culicivorax</name>
    <name type="common">Nematode worm</name>
    <dbReference type="NCBI Taxonomy" id="13658"/>
    <lineage>
        <taxon>Eukaryota</taxon>
        <taxon>Metazoa</taxon>
        <taxon>Ecdysozoa</taxon>
        <taxon>Nematoda</taxon>
        <taxon>Enoplea</taxon>
        <taxon>Dorylaimia</taxon>
        <taxon>Mermithida</taxon>
        <taxon>Mermithoidea</taxon>
        <taxon>Mermithidae</taxon>
        <taxon>Romanomermis</taxon>
    </lineage>
</organism>
<dbReference type="WBParaSite" id="nRc.2.0.1.t39024-RA">
    <property type="protein sequence ID" value="nRc.2.0.1.t39024-RA"/>
    <property type="gene ID" value="nRc.2.0.1.g39024"/>
</dbReference>
<sequence length="56" mass="6328">MFKKVLNPIKIARKFPRFVHSGAGAESSGLNFDLSDQQKQIQQLALKFAKDEILPK</sequence>
<evidence type="ECO:0000313" key="2">
    <source>
        <dbReference type="WBParaSite" id="nRc.2.0.1.t39024-RA"/>
    </source>
</evidence>
<dbReference type="Proteomes" id="UP000887565">
    <property type="component" value="Unplaced"/>
</dbReference>
<accession>A0A915KJT9</accession>
<reference evidence="2" key="1">
    <citation type="submission" date="2022-11" db="UniProtKB">
        <authorList>
            <consortium name="WormBaseParasite"/>
        </authorList>
    </citation>
    <scope>IDENTIFICATION</scope>
</reference>
<protein>
    <submittedName>
        <fullName evidence="2">Uncharacterized protein</fullName>
    </submittedName>
</protein>
<name>A0A915KJT9_ROMCU</name>
<keyword evidence="1" id="KW-1185">Reference proteome</keyword>